<dbReference type="InterPro" id="IPR029057">
    <property type="entry name" value="PRTase-like"/>
</dbReference>
<dbReference type="EMBL" id="BAABRU010000007">
    <property type="protein sequence ID" value="GAA5528379.1"/>
    <property type="molecule type" value="Genomic_DNA"/>
</dbReference>
<accession>A0ABP9WZ80</accession>
<reference evidence="4 5" key="1">
    <citation type="submission" date="2024-02" db="EMBL/GenBank/DDBJ databases">
        <title>Herpetosiphon gulosus NBRC 112829.</title>
        <authorList>
            <person name="Ichikawa N."/>
            <person name="Katano-Makiyama Y."/>
            <person name="Hidaka K."/>
        </authorList>
    </citation>
    <scope>NUCLEOTIDE SEQUENCE [LARGE SCALE GENOMIC DNA]</scope>
    <source>
        <strain evidence="4 5">NBRC 112829</strain>
    </source>
</reference>
<dbReference type="Proteomes" id="UP001428290">
    <property type="component" value="Unassembled WGS sequence"/>
</dbReference>
<dbReference type="PANTHER" id="PTHR43363:SF2">
    <property type="entry name" value="PHOSPHORIBOSYLTRANSFERASE"/>
    <property type="match status" value="1"/>
</dbReference>
<keyword evidence="1 4" id="KW-0328">Glycosyltransferase</keyword>
<dbReference type="InterPro" id="IPR000836">
    <property type="entry name" value="PRTase_dom"/>
</dbReference>
<proteinExistence type="predicted"/>
<comment type="caution">
    <text evidence="4">The sequence shown here is derived from an EMBL/GenBank/DDBJ whole genome shotgun (WGS) entry which is preliminary data.</text>
</comment>
<evidence type="ECO:0000256" key="2">
    <source>
        <dbReference type="ARBA" id="ARBA00022679"/>
    </source>
</evidence>
<dbReference type="GO" id="GO:0016757">
    <property type="term" value="F:glycosyltransferase activity"/>
    <property type="evidence" value="ECO:0007669"/>
    <property type="project" value="UniProtKB-KW"/>
</dbReference>
<dbReference type="Gene3D" id="3.40.50.2020">
    <property type="match status" value="1"/>
</dbReference>
<dbReference type="Pfam" id="PF00156">
    <property type="entry name" value="Pribosyltran"/>
    <property type="match status" value="1"/>
</dbReference>
<evidence type="ECO:0000256" key="1">
    <source>
        <dbReference type="ARBA" id="ARBA00022676"/>
    </source>
</evidence>
<organism evidence="4 5">
    <name type="scientific">Herpetosiphon gulosus</name>
    <dbReference type="NCBI Taxonomy" id="1973496"/>
    <lineage>
        <taxon>Bacteria</taxon>
        <taxon>Bacillati</taxon>
        <taxon>Chloroflexota</taxon>
        <taxon>Chloroflexia</taxon>
        <taxon>Herpetosiphonales</taxon>
        <taxon>Herpetosiphonaceae</taxon>
        <taxon>Herpetosiphon</taxon>
    </lineage>
</organism>
<gene>
    <name evidence="4" type="primary">gpt_1</name>
    <name evidence="4" type="ORF">Hgul01_02178</name>
</gene>
<dbReference type="SUPFAM" id="SSF53271">
    <property type="entry name" value="PRTase-like"/>
    <property type="match status" value="1"/>
</dbReference>
<evidence type="ECO:0000313" key="5">
    <source>
        <dbReference type="Proteomes" id="UP001428290"/>
    </source>
</evidence>
<dbReference type="CDD" id="cd06223">
    <property type="entry name" value="PRTases_typeI"/>
    <property type="match status" value="1"/>
</dbReference>
<feature type="domain" description="Phosphoribosyltransferase" evidence="3">
    <location>
        <begin position="22"/>
        <end position="164"/>
    </location>
</feature>
<sequence>MRGLMRFNEAERMTIKHVLSWDEIQSLVEIINEQLHNDYDALLVVTRGGMIPACLISQRRNWRNILVAAVQFYTGIGTTREVPTFLQFPSDPLIVGKKLLVIDDIWDSGRTIAAVKQRLDTAGANYEVAVLHFKPGSSKVEGKPDFFAAETDQWIVYPWEPPTDPDAE</sequence>
<evidence type="ECO:0000259" key="3">
    <source>
        <dbReference type="Pfam" id="PF00156"/>
    </source>
</evidence>
<keyword evidence="2" id="KW-0808">Transferase</keyword>
<keyword evidence="5" id="KW-1185">Reference proteome</keyword>
<protein>
    <submittedName>
        <fullName evidence="4">Xanthine phosphoribosyltransferase</fullName>
    </submittedName>
</protein>
<name>A0ABP9WZ80_9CHLR</name>
<dbReference type="PANTHER" id="PTHR43363">
    <property type="entry name" value="HYPOXANTHINE PHOSPHORIBOSYLTRANSFERASE"/>
    <property type="match status" value="1"/>
</dbReference>
<evidence type="ECO:0000313" key="4">
    <source>
        <dbReference type="EMBL" id="GAA5528379.1"/>
    </source>
</evidence>